<name>A0A2G2YR05_CAPAN</name>
<dbReference type="SUPFAM" id="SSF52540">
    <property type="entry name" value="P-loop containing nucleoside triphosphate hydrolases"/>
    <property type="match status" value="1"/>
</dbReference>
<keyword evidence="4" id="KW-0067">ATP-binding</keyword>
<dbReference type="PRINTS" id="PR00364">
    <property type="entry name" value="DISEASERSIST"/>
</dbReference>
<dbReference type="GO" id="GO:0005524">
    <property type="term" value="F:ATP binding"/>
    <property type="evidence" value="ECO:0007669"/>
    <property type="project" value="UniProtKB-KW"/>
</dbReference>
<evidence type="ECO:0000313" key="6">
    <source>
        <dbReference type="EMBL" id="PHT72134.1"/>
    </source>
</evidence>
<dbReference type="FunFam" id="3.40.50.300:FF:001091">
    <property type="entry name" value="Probable disease resistance protein At1g61300"/>
    <property type="match status" value="1"/>
</dbReference>
<evidence type="ECO:0000256" key="3">
    <source>
        <dbReference type="ARBA" id="ARBA00022821"/>
    </source>
</evidence>
<gene>
    <name evidence="6" type="ORF">T459_22919</name>
</gene>
<dbReference type="InterPro" id="IPR002182">
    <property type="entry name" value="NB-ARC"/>
</dbReference>
<comment type="caution">
    <text evidence="6">The sequence shown here is derived from an EMBL/GenBank/DDBJ whole genome shotgun (WGS) entry which is preliminary data.</text>
</comment>
<dbReference type="Gramene" id="PHT72134">
    <property type="protein sequence ID" value="PHT72134"/>
    <property type="gene ID" value="T459_22919"/>
</dbReference>
<dbReference type="GO" id="GO:0043531">
    <property type="term" value="F:ADP binding"/>
    <property type="evidence" value="ECO:0007669"/>
    <property type="project" value="InterPro"/>
</dbReference>
<keyword evidence="2" id="KW-0547">Nucleotide-binding</keyword>
<dbReference type="GO" id="GO:0006952">
    <property type="term" value="P:defense response"/>
    <property type="evidence" value="ECO:0007669"/>
    <property type="project" value="UniProtKB-KW"/>
</dbReference>
<dbReference type="AlphaFoldDB" id="A0A2G2YR05"/>
<keyword evidence="7" id="KW-1185">Reference proteome</keyword>
<dbReference type="PANTHER" id="PTHR36766:SF44">
    <property type="entry name" value="NBS-CODING RESISTANCE GENE ANALOG"/>
    <property type="match status" value="1"/>
</dbReference>
<comment type="similarity">
    <text evidence="1">Belongs to the disease resistance NB-LRR family.</text>
</comment>
<dbReference type="Pfam" id="PF00931">
    <property type="entry name" value="NB-ARC"/>
    <property type="match status" value="1"/>
</dbReference>
<feature type="domain" description="NB-ARC" evidence="5">
    <location>
        <begin position="58"/>
        <end position="202"/>
    </location>
</feature>
<dbReference type="Gene3D" id="3.40.50.300">
    <property type="entry name" value="P-loop containing nucleotide triphosphate hydrolases"/>
    <property type="match status" value="1"/>
</dbReference>
<dbReference type="Proteomes" id="UP000222542">
    <property type="component" value="Unassembled WGS sequence"/>
</dbReference>
<evidence type="ECO:0000256" key="1">
    <source>
        <dbReference type="ARBA" id="ARBA00008894"/>
    </source>
</evidence>
<reference evidence="6 7" key="2">
    <citation type="journal article" date="2017" name="Genome Biol.">
        <title>New reference genome sequences of hot pepper reveal the massive evolution of plant disease-resistance genes by retroduplication.</title>
        <authorList>
            <person name="Kim S."/>
            <person name="Park J."/>
            <person name="Yeom S.I."/>
            <person name="Kim Y.M."/>
            <person name="Seo E."/>
            <person name="Kim K.T."/>
            <person name="Kim M.S."/>
            <person name="Lee J.M."/>
            <person name="Cheong K."/>
            <person name="Shin H.S."/>
            <person name="Kim S.B."/>
            <person name="Han K."/>
            <person name="Lee J."/>
            <person name="Park M."/>
            <person name="Lee H.A."/>
            <person name="Lee H.Y."/>
            <person name="Lee Y."/>
            <person name="Oh S."/>
            <person name="Lee J.H."/>
            <person name="Choi E."/>
            <person name="Choi E."/>
            <person name="Lee S.E."/>
            <person name="Jeon J."/>
            <person name="Kim H."/>
            <person name="Choi G."/>
            <person name="Song H."/>
            <person name="Lee J."/>
            <person name="Lee S.C."/>
            <person name="Kwon J.K."/>
            <person name="Lee H.Y."/>
            <person name="Koo N."/>
            <person name="Hong Y."/>
            <person name="Kim R.W."/>
            <person name="Kang W.H."/>
            <person name="Huh J.H."/>
            <person name="Kang B.C."/>
            <person name="Yang T.J."/>
            <person name="Lee Y.H."/>
            <person name="Bennetzen J.L."/>
            <person name="Choi D."/>
        </authorList>
    </citation>
    <scope>NUCLEOTIDE SEQUENCE [LARGE SCALE GENOMIC DNA]</scope>
    <source>
        <strain evidence="7">cv. CM334</strain>
    </source>
</reference>
<evidence type="ECO:0000256" key="2">
    <source>
        <dbReference type="ARBA" id="ARBA00022741"/>
    </source>
</evidence>
<protein>
    <recommendedName>
        <fullName evidence="5">NB-ARC domain-containing protein</fullName>
    </recommendedName>
</protein>
<evidence type="ECO:0000256" key="4">
    <source>
        <dbReference type="ARBA" id="ARBA00022840"/>
    </source>
</evidence>
<accession>A0A2G2YR05</accession>
<proteinExistence type="inferred from homology"/>
<dbReference type="PANTHER" id="PTHR36766">
    <property type="entry name" value="PLANT BROAD-SPECTRUM MILDEW RESISTANCE PROTEIN RPW8"/>
    <property type="match status" value="1"/>
</dbReference>
<organism evidence="6 7">
    <name type="scientific">Capsicum annuum</name>
    <name type="common">Capsicum pepper</name>
    <dbReference type="NCBI Taxonomy" id="4072"/>
    <lineage>
        <taxon>Eukaryota</taxon>
        <taxon>Viridiplantae</taxon>
        <taxon>Streptophyta</taxon>
        <taxon>Embryophyta</taxon>
        <taxon>Tracheophyta</taxon>
        <taxon>Spermatophyta</taxon>
        <taxon>Magnoliopsida</taxon>
        <taxon>eudicotyledons</taxon>
        <taxon>Gunneridae</taxon>
        <taxon>Pentapetalae</taxon>
        <taxon>asterids</taxon>
        <taxon>lamiids</taxon>
        <taxon>Solanales</taxon>
        <taxon>Solanaceae</taxon>
        <taxon>Solanoideae</taxon>
        <taxon>Capsiceae</taxon>
        <taxon>Capsicum</taxon>
    </lineage>
</organism>
<dbReference type="EMBL" id="AYRZ02000009">
    <property type="protein sequence ID" value="PHT72134.1"/>
    <property type="molecule type" value="Genomic_DNA"/>
</dbReference>
<sequence>MSEVVEQLKVIQAEFSDISRTVKSETVCDVQVGSSCVLSRTNAPTLNDDVVVGFNDVEEKIIDGLTRGMTERDVISIVGMPGLGKTTLAKKVFNDEKVLNYFDKHAWCYVSEVYKRKELLLEILSQVLEDVDEATKMKDDADLVELLYRKLKGKRYLIVLDDLWDVKAWDDLQRSFTDDDNGSRILVTSRRQHLASQVESDTKPDNYPTPLRFSLLKKAGSYYKKRFLQQIIVPNLKEPGIYANCKKLSWTSSCCYTGSWDSV</sequence>
<dbReference type="STRING" id="4072.A0A2G2YR05"/>
<reference evidence="6 7" key="1">
    <citation type="journal article" date="2014" name="Nat. Genet.">
        <title>Genome sequence of the hot pepper provides insights into the evolution of pungency in Capsicum species.</title>
        <authorList>
            <person name="Kim S."/>
            <person name="Park M."/>
            <person name="Yeom S.I."/>
            <person name="Kim Y.M."/>
            <person name="Lee J.M."/>
            <person name="Lee H.A."/>
            <person name="Seo E."/>
            <person name="Choi J."/>
            <person name="Cheong K."/>
            <person name="Kim K.T."/>
            <person name="Jung K."/>
            <person name="Lee G.W."/>
            <person name="Oh S.K."/>
            <person name="Bae C."/>
            <person name="Kim S.B."/>
            <person name="Lee H.Y."/>
            <person name="Kim S.Y."/>
            <person name="Kim M.S."/>
            <person name="Kang B.C."/>
            <person name="Jo Y.D."/>
            <person name="Yang H.B."/>
            <person name="Jeong H.J."/>
            <person name="Kang W.H."/>
            <person name="Kwon J.K."/>
            <person name="Shin C."/>
            <person name="Lim J.Y."/>
            <person name="Park J.H."/>
            <person name="Huh J.H."/>
            <person name="Kim J.S."/>
            <person name="Kim B.D."/>
            <person name="Cohen O."/>
            <person name="Paran I."/>
            <person name="Suh M.C."/>
            <person name="Lee S.B."/>
            <person name="Kim Y.K."/>
            <person name="Shin Y."/>
            <person name="Noh S.J."/>
            <person name="Park J."/>
            <person name="Seo Y.S."/>
            <person name="Kwon S.Y."/>
            <person name="Kim H.A."/>
            <person name="Park J.M."/>
            <person name="Kim H.J."/>
            <person name="Choi S.B."/>
            <person name="Bosland P.W."/>
            <person name="Reeves G."/>
            <person name="Jo S.H."/>
            <person name="Lee B.W."/>
            <person name="Cho H.T."/>
            <person name="Choi H.S."/>
            <person name="Lee M.S."/>
            <person name="Yu Y."/>
            <person name="Do Choi Y."/>
            <person name="Park B.S."/>
            <person name="van Deynze A."/>
            <person name="Ashrafi H."/>
            <person name="Hill T."/>
            <person name="Kim W.T."/>
            <person name="Pai H.S."/>
            <person name="Ahn H.K."/>
            <person name="Yeam I."/>
            <person name="Giovannoni J.J."/>
            <person name="Rose J.K."/>
            <person name="Sorensen I."/>
            <person name="Lee S.J."/>
            <person name="Kim R.W."/>
            <person name="Choi I.Y."/>
            <person name="Choi B.S."/>
            <person name="Lim J.S."/>
            <person name="Lee Y.H."/>
            <person name="Choi D."/>
        </authorList>
    </citation>
    <scope>NUCLEOTIDE SEQUENCE [LARGE SCALE GENOMIC DNA]</scope>
    <source>
        <strain evidence="7">cv. CM334</strain>
    </source>
</reference>
<evidence type="ECO:0000313" key="7">
    <source>
        <dbReference type="Proteomes" id="UP000222542"/>
    </source>
</evidence>
<dbReference type="InterPro" id="IPR027417">
    <property type="entry name" value="P-loop_NTPase"/>
</dbReference>
<keyword evidence="3" id="KW-0611">Plant defense</keyword>
<evidence type="ECO:0000259" key="5">
    <source>
        <dbReference type="Pfam" id="PF00931"/>
    </source>
</evidence>
<dbReference type="SMR" id="A0A2G2YR05"/>